<evidence type="ECO:0000313" key="3">
    <source>
        <dbReference type="Proteomes" id="UP001595912"/>
    </source>
</evidence>
<feature type="transmembrane region" description="Helical" evidence="1">
    <location>
        <begin position="250"/>
        <end position="269"/>
    </location>
</feature>
<organism evidence="2 3">
    <name type="scientific">Dactylosporangium cerinum</name>
    <dbReference type="NCBI Taxonomy" id="1434730"/>
    <lineage>
        <taxon>Bacteria</taxon>
        <taxon>Bacillati</taxon>
        <taxon>Actinomycetota</taxon>
        <taxon>Actinomycetes</taxon>
        <taxon>Micromonosporales</taxon>
        <taxon>Micromonosporaceae</taxon>
        <taxon>Dactylosporangium</taxon>
    </lineage>
</organism>
<feature type="transmembrane region" description="Helical" evidence="1">
    <location>
        <begin position="223"/>
        <end position="243"/>
    </location>
</feature>
<feature type="transmembrane region" description="Helical" evidence="1">
    <location>
        <begin position="38"/>
        <end position="60"/>
    </location>
</feature>
<feature type="transmembrane region" description="Helical" evidence="1">
    <location>
        <begin position="281"/>
        <end position="305"/>
    </location>
</feature>
<reference evidence="3" key="1">
    <citation type="journal article" date="2019" name="Int. J. Syst. Evol. Microbiol.">
        <title>The Global Catalogue of Microorganisms (GCM) 10K type strain sequencing project: providing services to taxonomists for standard genome sequencing and annotation.</title>
        <authorList>
            <consortium name="The Broad Institute Genomics Platform"/>
            <consortium name="The Broad Institute Genome Sequencing Center for Infectious Disease"/>
            <person name="Wu L."/>
            <person name="Ma J."/>
        </authorList>
    </citation>
    <scope>NUCLEOTIDE SEQUENCE [LARGE SCALE GENOMIC DNA]</scope>
    <source>
        <strain evidence="3">CGMCC 4.7152</strain>
    </source>
</reference>
<sequence length="341" mass="35692">MTGSLRRVWLLGTIALTVGAVAVTVALAPAGDAPPGRALQWLLFVGSSVHVAATGWFFSVPEVRRHAAAHPGRYVWAPIGLVVGTAAVAAVLPERLFIWPLLAFFAWQFFHFQKQNLGLAALAGVAHGAGSVRPRERLAIVAAGGAGIAGLLVRPDLLQLAVDLRTGWLFPVAGAAFVLAAGAGMVVLRERPPAARPVQYVAVYLISLLFFGPVFLFDSPYAAVAGLTIAHGYQYLLIVGLVAGAPRPGLGPVVSLAVLVNVALLGGLALNTASHLHGGGIAARAVFGAYTGLLMAHFVVDAGLWRLRDAFPRRFLTERLPYLLPRPDPAGDPMASPARSA</sequence>
<comment type="caution">
    <text evidence="2">The sequence shown here is derived from an EMBL/GenBank/DDBJ whole genome shotgun (WGS) entry which is preliminary data.</text>
</comment>
<evidence type="ECO:0000313" key="2">
    <source>
        <dbReference type="EMBL" id="MFC5002156.1"/>
    </source>
</evidence>
<evidence type="ECO:0008006" key="4">
    <source>
        <dbReference type="Google" id="ProtNLM"/>
    </source>
</evidence>
<dbReference type="Proteomes" id="UP001595912">
    <property type="component" value="Unassembled WGS sequence"/>
</dbReference>
<feature type="transmembrane region" description="Helical" evidence="1">
    <location>
        <begin position="72"/>
        <end position="90"/>
    </location>
</feature>
<keyword evidence="1" id="KW-0812">Transmembrane</keyword>
<proteinExistence type="predicted"/>
<keyword evidence="3" id="KW-1185">Reference proteome</keyword>
<protein>
    <recommendedName>
        <fullName evidence="4">Integral membrane protein</fullName>
    </recommendedName>
</protein>
<dbReference type="EMBL" id="JBHSIU010000041">
    <property type="protein sequence ID" value="MFC5002156.1"/>
    <property type="molecule type" value="Genomic_DNA"/>
</dbReference>
<gene>
    <name evidence="2" type="ORF">ACFPIJ_30530</name>
</gene>
<accession>A0ABV9W0I3</accession>
<name>A0ABV9W0I3_9ACTN</name>
<evidence type="ECO:0000256" key="1">
    <source>
        <dbReference type="SAM" id="Phobius"/>
    </source>
</evidence>
<dbReference type="RefSeq" id="WP_380119975.1">
    <property type="nucleotide sequence ID" value="NZ_JBHSIU010000041.1"/>
</dbReference>
<keyword evidence="1" id="KW-1133">Transmembrane helix</keyword>
<keyword evidence="1" id="KW-0472">Membrane</keyword>
<feature type="transmembrane region" description="Helical" evidence="1">
    <location>
        <begin position="167"/>
        <end position="188"/>
    </location>
</feature>
<feature type="transmembrane region" description="Helical" evidence="1">
    <location>
        <begin position="200"/>
        <end position="217"/>
    </location>
</feature>